<dbReference type="EMBL" id="MWPQ01000054">
    <property type="protein sequence ID" value="OPH81835.1"/>
    <property type="molecule type" value="Genomic_DNA"/>
</dbReference>
<comment type="caution">
    <text evidence="1">The sequence shown here is derived from an EMBL/GenBank/DDBJ whole genome shotgun (WGS) entry which is preliminary data.</text>
</comment>
<dbReference type="STRING" id="29421.B2M20_15275"/>
<reference evidence="1 2" key="1">
    <citation type="submission" date="2017-02" db="EMBL/GenBank/DDBJ databases">
        <title>Genome sequence of the nitrite-oxidizing bacterium Nitrobacter vulgaris strain Ab1.</title>
        <authorList>
            <person name="Mellbye B.L."/>
            <person name="Davis E.W."/>
            <person name="Spieck E."/>
            <person name="Chang J.H."/>
            <person name="Bottomley P.J."/>
            <person name="Sayavedra-Soto L.A."/>
        </authorList>
    </citation>
    <scope>NUCLEOTIDE SEQUENCE [LARGE SCALE GENOMIC DNA]</scope>
    <source>
        <strain evidence="1 2">Ab1</strain>
    </source>
</reference>
<sequence>MKMSDDHERQIQEILARFSDGPESTDAKVQQVKDTLEAFLESGPGTREERQLIVLDKLLLIDASFNDFRSKRN</sequence>
<protein>
    <submittedName>
        <fullName evidence="1">Uncharacterized protein</fullName>
    </submittedName>
</protein>
<name>A0A1V4HVH6_NITVU</name>
<gene>
    <name evidence="1" type="ORF">B2M20_15275</name>
</gene>
<organism evidence="1 2">
    <name type="scientific">Nitrobacter vulgaris</name>
    <dbReference type="NCBI Taxonomy" id="29421"/>
    <lineage>
        <taxon>Bacteria</taxon>
        <taxon>Pseudomonadati</taxon>
        <taxon>Pseudomonadota</taxon>
        <taxon>Alphaproteobacteria</taxon>
        <taxon>Hyphomicrobiales</taxon>
        <taxon>Nitrobacteraceae</taxon>
        <taxon>Nitrobacter</taxon>
    </lineage>
</organism>
<proteinExistence type="predicted"/>
<evidence type="ECO:0000313" key="2">
    <source>
        <dbReference type="Proteomes" id="UP000189940"/>
    </source>
</evidence>
<dbReference type="Proteomes" id="UP000189940">
    <property type="component" value="Unassembled WGS sequence"/>
</dbReference>
<accession>A0A1V4HVH6</accession>
<keyword evidence="2" id="KW-1185">Reference proteome</keyword>
<dbReference type="AlphaFoldDB" id="A0A1V4HVH6"/>
<evidence type="ECO:0000313" key="1">
    <source>
        <dbReference type="EMBL" id="OPH81835.1"/>
    </source>
</evidence>